<dbReference type="InterPro" id="IPR005149">
    <property type="entry name" value="Tscrpt_reg_PadR_N"/>
</dbReference>
<dbReference type="InterPro" id="IPR036390">
    <property type="entry name" value="WH_DNA-bd_sf"/>
</dbReference>
<feature type="domain" description="Transcription regulator PadR N-terminal" evidence="1">
    <location>
        <begin position="14"/>
        <end position="85"/>
    </location>
</feature>
<evidence type="ECO:0000259" key="1">
    <source>
        <dbReference type="Pfam" id="PF03551"/>
    </source>
</evidence>
<reference evidence="2 3" key="1">
    <citation type="submission" date="2020-01" db="EMBL/GenBank/DDBJ databases">
        <title>Investigation of new actinobacteria for the biodesulphurisation of diesel fuel.</title>
        <authorList>
            <person name="Athi Narayanan S.M."/>
        </authorList>
    </citation>
    <scope>NUCLEOTIDE SEQUENCE [LARGE SCALE GENOMIC DNA]</scope>
    <source>
        <strain evidence="2 3">213E</strain>
    </source>
</reference>
<dbReference type="Gene3D" id="1.10.10.10">
    <property type="entry name" value="Winged helix-like DNA-binding domain superfamily/Winged helix DNA-binding domain"/>
    <property type="match status" value="1"/>
</dbReference>
<keyword evidence="3" id="KW-1185">Reference proteome</keyword>
<evidence type="ECO:0000313" key="3">
    <source>
        <dbReference type="Proteomes" id="UP000466307"/>
    </source>
</evidence>
<name>A0A7K3LM76_9ACTN</name>
<evidence type="ECO:0000313" key="2">
    <source>
        <dbReference type="EMBL" id="NDK89283.1"/>
    </source>
</evidence>
<dbReference type="PANTHER" id="PTHR33169:SF14">
    <property type="entry name" value="TRANSCRIPTIONAL REGULATOR RV3488"/>
    <property type="match status" value="1"/>
</dbReference>
<dbReference type="InterPro" id="IPR052509">
    <property type="entry name" value="Metal_resp_DNA-bind_regulator"/>
</dbReference>
<dbReference type="Pfam" id="PF03551">
    <property type="entry name" value="PadR"/>
    <property type="match status" value="1"/>
</dbReference>
<dbReference type="SUPFAM" id="SSF46785">
    <property type="entry name" value="Winged helix' DNA-binding domain"/>
    <property type="match status" value="1"/>
</dbReference>
<protein>
    <submittedName>
        <fullName evidence="2">PadR family transcriptional regulator</fullName>
    </submittedName>
</protein>
<dbReference type="Proteomes" id="UP000466307">
    <property type="component" value="Unassembled WGS sequence"/>
</dbReference>
<dbReference type="RefSeq" id="WP_053778473.1">
    <property type="nucleotide sequence ID" value="NZ_JAADZU010000015.1"/>
</dbReference>
<organism evidence="2 3">
    <name type="scientific">Gordonia desulfuricans</name>
    <dbReference type="NCBI Taxonomy" id="89051"/>
    <lineage>
        <taxon>Bacteria</taxon>
        <taxon>Bacillati</taxon>
        <taxon>Actinomycetota</taxon>
        <taxon>Actinomycetes</taxon>
        <taxon>Mycobacteriales</taxon>
        <taxon>Gordoniaceae</taxon>
        <taxon>Gordonia</taxon>
    </lineage>
</organism>
<sequence>MRSTSTQMLLLGAVGLFGPVNGYQIRRELLSWQVDRWLNVQPGSIYHALTQLSRSGLLTRHDLRDGSRDVAVYELTATGTRRLHELIAEAVLDVDIFDRTAFQAAFGLLPLIGDEHALELLDERLRRATAELQRHRDDGDPSANPYAPPHALRALALFGDLAQAELTWLADVVADLRSGRLRLASTAWAPPADDPGHQMTADRARYHEMIARRSVEQDTATSE</sequence>
<accession>A0A7K3LM76</accession>
<gene>
    <name evidence="2" type="ORF">GYA93_06755</name>
</gene>
<dbReference type="EMBL" id="JAADZU010000015">
    <property type="protein sequence ID" value="NDK89283.1"/>
    <property type="molecule type" value="Genomic_DNA"/>
</dbReference>
<proteinExistence type="predicted"/>
<dbReference type="AlphaFoldDB" id="A0A7K3LM76"/>
<dbReference type="InterPro" id="IPR036388">
    <property type="entry name" value="WH-like_DNA-bd_sf"/>
</dbReference>
<dbReference type="PANTHER" id="PTHR33169">
    <property type="entry name" value="PADR-FAMILY TRANSCRIPTIONAL REGULATOR"/>
    <property type="match status" value="1"/>
</dbReference>
<comment type="caution">
    <text evidence="2">The sequence shown here is derived from an EMBL/GenBank/DDBJ whole genome shotgun (WGS) entry which is preliminary data.</text>
</comment>